<dbReference type="EMBL" id="CACRST010000005">
    <property type="protein sequence ID" value="VYS72566.1"/>
    <property type="molecule type" value="Genomic_DNA"/>
</dbReference>
<dbReference type="AlphaFoldDB" id="A0A6N2QVP2"/>
<evidence type="ECO:0000313" key="1">
    <source>
        <dbReference type="EMBL" id="VYS72566.1"/>
    </source>
</evidence>
<gene>
    <name evidence="1" type="ORF">BGLFYP119_00305</name>
</gene>
<reference evidence="1" key="1">
    <citation type="submission" date="2019-11" db="EMBL/GenBank/DDBJ databases">
        <authorList>
            <person name="Feng L."/>
        </authorList>
    </citation>
    <scope>NUCLEOTIDE SEQUENCE</scope>
    <source>
        <strain evidence="1">BgluceraseaLFYP119</strain>
    </source>
</reference>
<sequence length="79" mass="8745">MVLSILFHKICFEKSTVMEEDTLKKICGVFLLFALVFCTAGCGQESDQMEEGTELVEAGEQSPAFLLGKGILLDRLEKD</sequence>
<accession>A0A6N2QVP2</accession>
<protein>
    <submittedName>
        <fullName evidence="1">Uncharacterized protein</fullName>
    </submittedName>
</protein>
<proteinExistence type="predicted"/>
<name>A0A6N2QVP2_9FIRM</name>
<organism evidence="1">
    <name type="scientific">Blautia glucerasea</name>
    <dbReference type="NCBI Taxonomy" id="536633"/>
    <lineage>
        <taxon>Bacteria</taxon>
        <taxon>Bacillati</taxon>
        <taxon>Bacillota</taxon>
        <taxon>Clostridia</taxon>
        <taxon>Lachnospirales</taxon>
        <taxon>Lachnospiraceae</taxon>
        <taxon>Blautia</taxon>
    </lineage>
</organism>